<feature type="domain" description="Hydantoinase/oxoprolinase N-terminal" evidence="2">
    <location>
        <begin position="2"/>
        <end position="169"/>
    </location>
</feature>
<dbReference type="PATRIC" id="fig|1398.22.peg.208"/>
<accession>A0A133L2X6</accession>
<dbReference type="Pfam" id="PF01968">
    <property type="entry name" value="Hydantoinase_A"/>
    <property type="match status" value="1"/>
</dbReference>
<protein>
    <submittedName>
        <fullName evidence="3">Hydantoinase/oxoprolinase</fullName>
    </submittedName>
</protein>
<dbReference type="EMBL" id="LRPN01000008">
    <property type="protein sequence ID" value="KWZ85965.1"/>
    <property type="molecule type" value="Genomic_DNA"/>
</dbReference>
<dbReference type="GO" id="GO:0005829">
    <property type="term" value="C:cytosol"/>
    <property type="evidence" value="ECO:0007669"/>
    <property type="project" value="TreeGrafter"/>
</dbReference>
<dbReference type="AlphaFoldDB" id="A0A133L2X6"/>
<dbReference type="InterPro" id="IPR002821">
    <property type="entry name" value="Hydantoinase_A"/>
</dbReference>
<dbReference type="Proteomes" id="UP000070376">
    <property type="component" value="Unassembled WGS sequence"/>
</dbReference>
<dbReference type="SUPFAM" id="SSF53067">
    <property type="entry name" value="Actin-like ATPase domain"/>
    <property type="match status" value="1"/>
</dbReference>
<dbReference type="InterPro" id="IPR043129">
    <property type="entry name" value="ATPase_NBD"/>
</dbReference>
<evidence type="ECO:0000313" key="3">
    <source>
        <dbReference type="EMBL" id="KWZ85965.1"/>
    </source>
</evidence>
<dbReference type="Gene3D" id="3.30.420.40">
    <property type="match status" value="1"/>
</dbReference>
<dbReference type="PANTHER" id="PTHR11365">
    <property type="entry name" value="5-OXOPROLINASE RELATED"/>
    <property type="match status" value="1"/>
</dbReference>
<dbReference type="GO" id="GO:0017168">
    <property type="term" value="F:5-oxoprolinase (ATP-hydrolyzing) activity"/>
    <property type="evidence" value="ECO:0007669"/>
    <property type="project" value="TreeGrafter"/>
</dbReference>
<dbReference type="InterPro" id="IPR008040">
    <property type="entry name" value="Hydant_A_N"/>
</dbReference>
<evidence type="ECO:0000313" key="4">
    <source>
        <dbReference type="Proteomes" id="UP000070376"/>
    </source>
</evidence>
<name>A0A133L2X6_HEYCO</name>
<dbReference type="PANTHER" id="PTHR11365:SF23">
    <property type="entry name" value="HYPOTHETICAL 5-OXOPROLINASE (EUROFUNG)-RELATED"/>
    <property type="match status" value="1"/>
</dbReference>
<comment type="caution">
    <text evidence="3">The sequence shown here is derived from an EMBL/GenBank/DDBJ whole genome shotgun (WGS) entry which is preliminary data.</text>
</comment>
<dbReference type="RefSeq" id="WP_061086410.1">
    <property type="nucleotide sequence ID" value="NZ_KQ955790.1"/>
</dbReference>
<evidence type="ECO:0000259" key="2">
    <source>
        <dbReference type="Pfam" id="PF05378"/>
    </source>
</evidence>
<gene>
    <name evidence="3" type="ORF">HMPREF3213_00207</name>
</gene>
<proteinExistence type="predicted"/>
<reference evidence="4" key="1">
    <citation type="submission" date="2016-01" db="EMBL/GenBank/DDBJ databases">
        <authorList>
            <person name="Mitreva M."/>
            <person name="Pepin K.H."/>
            <person name="Mihindukulasuriya K.A."/>
            <person name="Fulton R."/>
            <person name="Fronick C."/>
            <person name="O'Laughlin M."/>
            <person name="Miner T."/>
            <person name="Herter B."/>
            <person name="Rosa B.A."/>
            <person name="Cordes M."/>
            <person name="Tomlinson C."/>
            <person name="Wollam A."/>
            <person name="Palsikar V.B."/>
            <person name="Mardis E.R."/>
            <person name="Wilson R.K."/>
        </authorList>
    </citation>
    <scope>NUCLEOTIDE SEQUENCE [LARGE SCALE GENOMIC DNA]</scope>
    <source>
        <strain evidence="4">GED7749B</strain>
    </source>
</reference>
<feature type="domain" description="Hydantoinase A/oxoprolinase" evidence="1">
    <location>
        <begin position="190"/>
        <end position="357"/>
    </location>
</feature>
<dbReference type="InterPro" id="IPR045079">
    <property type="entry name" value="Oxoprolinase-like"/>
</dbReference>
<dbReference type="Pfam" id="PF05378">
    <property type="entry name" value="Hydant_A_N"/>
    <property type="match status" value="1"/>
</dbReference>
<sequence length="517" mass="56373">MKIGIDIGGTNTHAVLVSGDGKLKMVSSSLTTPDVYTGVYRSTKALLQKSDIRTEEVKGIYIGTTELMNAVHDEKVLAKTALIRIARRPVHITPALKWPATLRGLITEPYFMESDHGYNKSGGRIADFKPLEVLYQSIAEGKIDAVCIVGSYSPLYENEEVAVKNEIRKRFPEMPVTVSHSFGTLGFMERENAALLNSLLSRVIKKMLANLAEGFSSLLLECPFWLTENNGSLMSVEQAMKFPVLTLASGAANSLKGAAKLSGLQDVIAVDIGGSKVYAARVAGGDLPEVMGSSDFPGLEAGLEMPEIISLPFGTGNRPVIRKGEVELLPLLSNDIKQYGVAWGGDALTVSDCFLKLFPDAFYDPELQTEKLKYVPTNDCAMVVQYVVQKIKEILDRLQNEEKNLPIVLVGGGSPLFNPNLFGKYQKVLNPAGYPYSGAIGACDATISEVSDKVYWLNDRSKEEVVAEAASACKLEAIKKGADPDTVKLAYIEEYPFEYMKGEILRIKIKAVGEQIL</sequence>
<evidence type="ECO:0000259" key="1">
    <source>
        <dbReference type="Pfam" id="PF01968"/>
    </source>
</evidence>
<dbReference type="GO" id="GO:0006749">
    <property type="term" value="P:glutathione metabolic process"/>
    <property type="evidence" value="ECO:0007669"/>
    <property type="project" value="TreeGrafter"/>
</dbReference>
<organism evidence="3 4">
    <name type="scientific">Heyndrickxia coagulans</name>
    <name type="common">Weizmannia coagulans</name>
    <dbReference type="NCBI Taxonomy" id="1398"/>
    <lineage>
        <taxon>Bacteria</taxon>
        <taxon>Bacillati</taxon>
        <taxon>Bacillota</taxon>
        <taxon>Bacilli</taxon>
        <taxon>Bacillales</taxon>
        <taxon>Bacillaceae</taxon>
        <taxon>Heyndrickxia</taxon>
    </lineage>
</organism>